<dbReference type="InterPro" id="IPR000914">
    <property type="entry name" value="SBP_5_dom"/>
</dbReference>
<dbReference type="Gene3D" id="3.40.190.10">
    <property type="entry name" value="Periplasmic binding protein-like II"/>
    <property type="match status" value="1"/>
</dbReference>
<sequence>MYSRLLKTLCTVVPIVAAFSFNLRADVINESYAFAILGEPKYSSDFTHFDYVNPAAPKGGDITLSALGTYDSFNSYASRGHPAVRANQLYDTLFTNSADEIGSYYPLIGETVRYDDKFSWAEVNINADARFQDNTPITAQDVQFSFNKFMTEGVPQYRSYYQGVKVKAISRLTVRFELPKPDKEMMLSLIGGLKVMPESFWKNHKLSEPLNTPPLGSGPYRISDYRLGQFVTYSRVTNYWAANLPVNRGQYNFDTIRYDYYLDDKVALEAFKAGAFDFRMETSPKNWATQYSGGNFAKNYIVKSDETNQSAQDTRWLAFNTQRPIFADRRVREAISLAFDFEWMNKALYYDAYQRTNSYFQNTQYAARGYPDSAELAWLASLKGKIPAEVFNQVYQPAATDGSGNDRENLLKATKLLEDAGWTIKDQRLVNKVTGKPFAFELLLPSSSNFQYVMPFKHNLEKLGITLNLREVDTSQYSNRVRSRDFDMFPTVYGGMNYPDPSLKILWRSDYISSTWNSAGVQDPAVDSLIDSIISHQGQPDALLSLGRALDRVLTWNYYMLPMWYSNHDRIAYWDKFSMPALRPAYDLGFDTWWYDINRAANLPQQRR</sequence>
<dbReference type="EMBL" id="CP009706">
    <property type="protein sequence ID" value="AIU73414.1"/>
    <property type="molecule type" value="Genomic_DNA"/>
</dbReference>
<dbReference type="Pfam" id="PF00496">
    <property type="entry name" value="SBP_bac_5"/>
    <property type="match status" value="1"/>
</dbReference>
<evidence type="ECO:0000256" key="1">
    <source>
        <dbReference type="ARBA" id="ARBA00022729"/>
    </source>
</evidence>
<evidence type="ECO:0000313" key="5">
    <source>
        <dbReference type="Proteomes" id="UP000029986"/>
    </source>
</evidence>
<dbReference type="GO" id="GO:0043190">
    <property type="term" value="C:ATP-binding cassette (ABC) transporter complex"/>
    <property type="evidence" value="ECO:0007669"/>
    <property type="project" value="InterPro"/>
</dbReference>
<dbReference type="PANTHER" id="PTHR30290:SF64">
    <property type="entry name" value="ABC TRANSPORTER PERIPLASMIC BINDING PROTEIN"/>
    <property type="match status" value="1"/>
</dbReference>
<keyword evidence="1 2" id="KW-0732">Signal</keyword>
<organism evidence="4 5">
    <name type="scientific">Hafnia alvei FB1</name>
    <dbReference type="NCBI Taxonomy" id="1453496"/>
    <lineage>
        <taxon>Bacteria</taxon>
        <taxon>Pseudomonadati</taxon>
        <taxon>Pseudomonadota</taxon>
        <taxon>Gammaproteobacteria</taxon>
        <taxon>Enterobacterales</taxon>
        <taxon>Hafniaceae</taxon>
        <taxon>Hafnia</taxon>
    </lineage>
</organism>
<dbReference type="InterPro" id="IPR030678">
    <property type="entry name" value="Peptide/Ni-bd"/>
</dbReference>
<evidence type="ECO:0000259" key="3">
    <source>
        <dbReference type="Pfam" id="PF00496"/>
    </source>
</evidence>
<dbReference type="PANTHER" id="PTHR30290">
    <property type="entry name" value="PERIPLASMIC BINDING COMPONENT OF ABC TRANSPORTER"/>
    <property type="match status" value="1"/>
</dbReference>
<dbReference type="GO" id="GO:1904680">
    <property type="term" value="F:peptide transmembrane transporter activity"/>
    <property type="evidence" value="ECO:0007669"/>
    <property type="project" value="TreeGrafter"/>
</dbReference>
<keyword evidence="5" id="KW-1185">Reference proteome</keyword>
<dbReference type="GO" id="GO:0042884">
    <property type="term" value="P:microcin transport"/>
    <property type="evidence" value="ECO:0007669"/>
    <property type="project" value="TreeGrafter"/>
</dbReference>
<dbReference type="Gene3D" id="3.10.105.10">
    <property type="entry name" value="Dipeptide-binding Protein, Domain 3"/>
    <property type="match status" value="1"/>
</dbReference>
<protein>
    <submittedName>
        <fullName evidence="4">Antibiotic ABC transporter substrate-binding protein</fullName>
    </submittedName>
</protein>
<dbReference type="RefSeq" id="WP_025798114.1">
    <property type="nucleotide sequence ID" value="NZ_CP009706.1"/>
</dbReference>
<dbReference type="CDD" id="cd08497">
    <property type="entry name" value="MbnE-like"/>
    <property type="match status" value="1"/>
</dbReference>
<dbReference type="GO" id="GO:0030288">
    <property type="term" value="C:outer membrane-bounded periplasmic space"/>
    <property type="evidence" value="ECO:0007669"/>
    <property type="project" value="TreeGrafter"/>
</dbReference>
<dbReference type="KEGG" id="hav:AT03_14125"/>
<dbReference type="FunFam" id="3.10.105.10:FF:000005">
    <property type="entry name" value="ABC transporter substrate-binding protein"/>
    <property type="match status" value="1"/>
</dbReference>
<dbReference type="OrthoDB" id="9803988at2"/>
<dbReference type="AlphaFoldDB" id="A0A097R3W6"/>
<feature type="domain" description="Solute-binding protein family 5" evidence="3">
    <location>
        <begin position="121"/>
        <end position="502"/>
    </location>
</feature>
<feature type="signal peptide" evidence="2">
    <location>
        <begin position="1"/>
        <end position="25"/>
    </location>
</feature>
<dbReference type="SUPFAM" id="SSF53850">
    <property type="entry name" value="Periplasmic binding protein-like II"/>
    <property type="match status" value="1"/>
</dbReference>
<feature type="chain" id="PRO_5001937821" evidence="2">
    <location>
        <begin position="26"/>
        <end position="608"/>
    </location>
</feature>
<dbReference type="PIRSF" id="PIRSF002741">
    <property type="entry name" value="MppA"/>
    <property type="match status" value="1"/>
</dbReference>
<accession>A0A097R3W6</accession>
<evidence type="ECO:0000256" key="2">
    <source>
        <dbReference type="SAM" id="SignalP"/>
    </source>
</evidence>
<evidence type="ECO:0000313" key="4">
    <source>
        <dbReference type="EMBL" id="AIU73414.1"/>
    </source>
</evidence>
<dbReference type="HOGENOM" id="CLU_023171_0_0_6"/>
<dbReference type="GO" id="GO:0015833">
    <property type="term" value="P:peptide transport"/>
    <property type="evidence" value="ECO:0007669"/>
    <property type="project" value="TreeGrafter"/>
</dbReference>
<reference evidence="4 5" key="1">
    <citation type="journal article" date="2014" name="Gut Pathog.">
        <title>Gene clusters of Hafnia alvei strain FB1 important in survival and pathogenesis: a draft genome perspective.</title>
        <authorList>
            <person name="Tan J.Y."/>
            <person name="Yin W.F."/>
            <person name="Chan K.G."/>
        </authorList>
    </citation>
    <scope>NUCLEOTIDE SEQUENCE [LARGE SCALE GENOMIC DNA]</scope>
    <source>
        <strain evidence="4 5">FB1</strain>
    </source>
</reference>
<dbReference type="Proteomes" id="UP000029986">
    <property type="component" value="Chromosome"/>
</dbReference>
<name>A0A097R3W6_HAFAL</name>
<proteinExistence type="predicted"/>
<dbReference type="eggNOG" id="COG4166">
    <property type="taxonomic scope" value="Bacteria"/>
</dbReference>
<dbReference type="PATRIC" id="fig|1453496.5.peg.2882"/>
<gene>
    <name evidence="4" type="ORF">AT03_14125</name>
</gene>
<dbReference type="InterPro" id="IPR039424">
    <property type="entry name" value="SBP_5"/>
</dbReference>